<dbReference type="Proteomes" id="UP000824192">
    <property type="component" value="Unassembled WGS sequence"/>
</dbReference>
<evidence type="ECO:0000256" key="6">
    <source>
        <dbReference type="ARBA" id="ARBA00023144"/>
    </source>
</evidence>
<dbReference type="InterPro" id="IPR000766">
    <property type="entry name" value="GalP_uridyl_Trfase_II"/>
</dbReference>
<dbReference type="AlphaFoldDB" id="A0A9D1RRS7"/>
<evidence type="ECO:0000256" key="1">
    <source>
        <dbReference type="ARBA" id="ARBA00001107"/>
    </source>
</evidence>
<keyword evidence="5 9" id="KW-0548">Nucleotidyltransferase</keyword>
<reference evidence="9" key="1">
    <citation type="journal article" date="2021" name="PeerJ">
        <title>Extensive microbial diversity within the chicken gut microbiome revealed by metagenomics and culture.</title>
        <authorList>
            <person name="Gilroy R."/>
            <person name="Ravi A."/>
            <person name="Getino M."/>
            <person name="Pursley I."/>
            <person name="Horton D.L."/>
            <person name="Alikhan N.F."/>
            <person name="Baker D."/>
            <person name="Gharbi K."/>
            <person name="Hall N."/>
            <person name="Watson M."/>
            <person name="Adriaenssens E.M."/>
            <person name="Foster-Nyarko E."/>
            <person name="Jarju S."/>
            <person name="Secka A."/>
            <person name="Antonio M."/>
            <person name="Oren A."/>
            <person name="Chaudhuri R.R."/>
            <person name="La Ragione R."/>
            <person name="Hildebrand F."/>
            <person name="Pallen M.J."/>
        </authorList>
    </citation>
    <scope>NUCLEOTIDE SEQUENCE</scope>
    <source>
        <strain evidence="9">ChiGjej6B6-1540</strain>
    </source>
</reference>
<dbReference type="GO" id="GO:0005737">
    <property type="term" value="C:cytoplasm"/>
    <property type="evidence" value="ECO:0007669"/>
    <property type="project" value="InterPro"/>
</dbReference>
<protein>
    <submittedName>
        <fullName evidence="9">Galactose-1-phosphate uridylyltransferase</fullName>
    </submittedName>
</protein>
<dbReference type="PANTHER" id="PTHR39191">
    <property type="entry name" value="GALACTOSE-1-PHOSPHATE URIDYLYLTRANSFERASE"/>
    <property type="match status" value="1"/>
</dbReference>
<keyword evidence="7" id="KW-0119">Carbohydrate metabolism</keyword>
<name>A0A9D1RRS7_9FIRM</name>
<comment type="caution">
    <text evidence="9">The sequence shown here is derived from an EMBL/GenBank/DDBJ whole genome shotgun (WGS) entry which is preliminary data.</text>
</comment>
<keyword evidence="3" id="KW-0963">Cytoplasm</keyword>
<evidence type="ECO:0000259" key="8">
    <source>
        <dbReference type="Pfam" id="PF01087"/>
    </source>
</evidence>
<evidence type="ECO:0000313" key="10">
    <source>
        <dbReference type="Proteomes" id="UP000824192"/>
    </source>
</evidence>
<evidence type="ECO:0000313" key="9">
    <source>
        <dbReference type="EMBL" id="HIW92974.1"/>
    </source>
</evidence>
<keyword evidence="6" id="KW-0299">Galactose metabolism</keyword>
<keyword evidence="4" id="KW-0808">Transferase</keyword>
<dbReference type="PANTHER" id="PTHR39191:SF1">
    <property type="entry name" value="DUF4922 DOMAIN-CONTAINING PROTEIN"/>
    <property type="match status" value="1"/>
</dbReference>
<proteinExistence type="predicted"/>
<sequence>MTVDNAIQALATYGLRKGLIQEADYTWAVNTLMDILRVEFYAPTEEAPEEIDLPAVLTFLMDDAHARGVLPEDSITYRDLFDTRLMGALTPRPTQVVEHFNSLYAQDPKAATDWF</sequence>
<gene>
    <name evidence="9" type="ORF">H9868_00365</name>
</gene>
<evidence type="ECO:0000256" key="2">
    <source>
        <dbReference type="ARBA" id="ARBA00004947"/>
    </source>
</evidence>
<feature type="non-terminal residue" evidence="9">
    <location>
        <position position="115"/>
    </location>
</feature>
<evidence type="ECO:0000256" key="5">
    <source>
        <dbReference type="ARBA" id="ARBA00022695"/>
    </source>
</evidence>
<dbReference type="GO" id="GO:0006012">
    <property type="term" value="P:galactose metabolic process"/>
    <property type="evidence" value="ECO:0007669"/>
    <property type="project" value="UniProtKB-KW"/>
</dbReference>
<reference evidence="9" key="2">
    <citation type="submission" date="2021-04" db="EMBL/GenBank/DDBJ databases">
        <authorList>
            <person name="Gilroy R."/>
        </authorList>
    </citation>
    <scope>NUCLEOTIDE SEQUENCE</scope>
    <source>
        <strain evidence="9">ChiGjej6B6-1540</strain>
    </source>
</reference>
<comment type="catalytic activity">
    <reaction evidence="1">
        <text>alpha-D-galactose 1-phosphate + UDP-alpha-D-glucose = alpha-D-glucose 1-phosphate + UDP-alpha-D-galactose</text>
        <dbReference type="Rhea" id="RHEA:13989"/>
        <dbReference type="ChEBI" id="CHEBI:58336"/>
        <dbReference type="ChEBI" id="CHEBI:58601"/>
        <dbReference type="ChEBI" id="CHEBI:58885"/>
        <dbReference type="ChEBI" id="CHEBI:66914"/>
        <dbReference type="EC" id="2.7.7.12"/>
    </reaction>
</comment>
<dbReference type="GO" id="GO:0008108">
    <property type="term" value="F:UDP-glucose:hexose-1-phosphate uridylyltransferase activity"/>
    <property type="evidence" value="ECO:0007669"/>
    <property type="project" value="UniProtKB-EC"/>
</dbReference>
<evidence type="ECO:0000256" key="7">
    <source>
        <dbReference type="ARBA" id="ARBA00023277"/>
    </source>
</evidence>
<dbReference type="EMBL" id="DXGA01000007">
    <property type="protein sequence ID" value="HIW92974.1"/>
    <property type="molecule type" value="Genomic_DNA"/>
</dbReference>
<evidence type="ECO:0000256" key="3">
    <source>
        <dbReference type="ARBA" id="ARBA00022490"/>
    </source>
</evidence>
<feature type="domain" description="Galactose-1-phosphate uridyl transferase N-terminal" evidence="8">
    <location>
        <begin position="66"/>
        <end position="115"/>
    </location>
</feature>
<accession>A0A9D1RRS7</accession>
<organism evidence="9 10">
    <name type="scientific">Candidatus Flavonifractor merdipullorum</name>
    <dbReference type="NCBI Taxonomy" id="2838590"/>
    <lineage>
        <taxon>Bacteria</taxon>
        <taxon>Bacillati</taxon>
        <taxon>Bacillota</taxon>
        <taxon>Clostridia</taxon>
        <taxon>Eubacteriales</taxon>
        <taxon>Oscillospiraceae</taxon>
        <taxon>Flavonifractor</taxon>
    </lineage>
</organism>
<comment type="pathway">
    <text evidence="2">Carbohydrate metabolism; galactose metabolism.</text>
</comment>
<dbReference type="InterPro" id="IPR005849">
    <property type="entry name" value="GalP_Utransf_N"/>
</dbReference>
<dbReference type="Pfam" id="PF01087">
    <property type="entry name" value="GalP_UDP_transf"/>
    <property type="match status" value="1"/>
</dbReference>
<evidence type="ECO:0000256" key="4">
    <source>
        <dbReference type="ARBA" id="ARBA00022679"/>
    </source>
</evidence>